<name>A0A840SD57_9SPIR</name>
<gene>
    <name evidence="1" type="ORF">HNP77_001074</name>
</gene>
<dbReference type="EMBL" id="JACHFR010000002">
    <property type="protein sequence ID" value="MBB5218705.1"/>
    <property type="molecule type" value="Genomic_DNA"/>
</dbReference>
<dbReference type="SUPFAM" id="SSF48403">
    <property type="entry name" value="Ankyrin repeat"/>
    <property type="match status" value="1"/>
</dbReference>
<keyword evidence="2" id="KW-1185">Reference proteome</keyword>
<evidence type="ECO:0000313" key="1">
    <source>
        <dbReference type="EMBL" id="MBB5218705.1"/>
    </source>
</evidence>
<accession>A0A840SD57</accession>
<reference evidence="1 2" key="1">
    <citation type="submission" date="2020-08" db="EMBL/GenBank/DDBJ databases">
        <title>Genomic Encyclopedia of Type Strains, Phase IV (KMG-IV): sequencing the most valuable type-strain genomes for metagenomic binning, comparative biology and taxonomic classification.</title>
        <authorList>
            <person name="Goeker M."/>
        </authorList>
    </citation>
    <scope>NUCLEOTIDE SEQUENCE [LARGE SCALE GENOMIC DNA]</scope>
    <source>
        <strain evidence="1 2">DSM 103679</strain>
    </source>
</reference>
<proteinExistence type="predicted"/>
<dbReference type="InterPro" id="IPR036770">
    <property type="entry name" value="Ankyrin_rpt-contain_sf"/>
</dbReference>
<comment type="caution">
    <text evidence="1">The sequence shown here is derived from an EMBL/GenBank/DDBJ whole genome shotgun (WGS) entry which is preliminary data.</text>
</comment>
<dbReference type="AlphaFoldDB" id="A0A840SD57"/>
<dbReference type="PROSITE" id="PS51257">
    <property type="entry name" value="PROKAR_LIPOPROTEIN"/>
    <property type="match status" value="1"/>
</dbReference>
<dbReference type="RefSeq" id="WP_184652151.1">
    <property type="nucleotide sequence ID" value="NZ_JACHFR010000002.1"/>
</dbReference>
<evidence type="ECO:0000313" key="2">
    <source>
        <dbReference type="Proteomes" id="UP000578697"/>
    </source>
</evidence>
<dbReference type="Gene3D" id="1.25.40.20">
    <property type="entry name" value="Ankyrin repeat-containing domain"/>
    <property type="match status" value="1"/>
</dbReference>
<dbReference type="Proteomes" id="UP000578697">
    <property type="component" value="Unassembled WGS sequence"/>
</dbReference>
<protein>
    <recommendedName>
        <fullName evidence="3">Ankyrin repeat-containing protein</fullName>
    </recommendedName>
</protein>
<evidence type="ECO:0008006" key="3">
    <source>
        <dbReference type="Google" id="ProtNLM"/>
    </source>
</evidence>
<sequence length="267" mass="31197">MKKIISFFILTLIFLLSGCDFINKRLEKKVKNVLTEIRENAVNHMTEEQKENRRMYYAINWYEDNPLLLKELLENGHNPDLCFGECGWIESNPLLLVAESHYTTYYRLLRGEKIPDPTPDVQVLNLLIDYGADISLYPYVFVIVYDSFFIGKKGYKEQVCYVEDTNRLLKAFLDKGADVNEKGNGKAFDWQTYKDELSYNEFKKMCRADDATTPLYEAIKKGMMWESQVDLLLEYGAILDESCLKAAKLSNDKEMIKKIESIYYSHQ</sequence>
<organism evidence="1 2">
    <name type="scientific">Treponema rectale</name>
    <dbReference type="NCBI Taxonomy" id="744512"/>
    <lineage>
        <taxon>Bacteria</taxon>
        <taxon>Pseudomonadati</taxon>
        <taxon>Spirochaetota</taxon>
        <taxon>Spirochaetia</taxon>
        <taxon>Spirochaetales</taxon>
        <taxon>Treponemataceae</taxon>
        <taxon>Treponema</taxon>
    </lineage>
</organism>